<dbReference type="InterPro" id="IPR015655">
    <property type="entry name" value="PP2C"/>
</dbReference>
<evidence type="ECO:0000256" key="10">
    <source>
        <dbReference type="SAM" id="MobiDB-lite"/>
    </source>
</evidence>
<keyword evidence="13" id="KW-1185">Reference proteome</keyword>
<dbReference type="InterPro" id="IPR000222">
    <property type="entry name" value="PP2C_BS"/>
</dbReference>
<comment type="cofactor">
    <cofactor evidence="2">
        <name>Mg(2+)</name>
        <dbReference type="ChEBI" id="CHEBI:18420"/>
    </cofactor>
</comment>
<organism evidence="12 13">
    <name type="scientific">Prunus armeniaca</name>
    <name type="common">Apricot</name>
    <name type="synonym">Armeniaca vulgaris</name>
    <dbReference type="NCBI Taxonomy" id="36596"/>
    <lineage>
        <taxon>Eukaryota</taxon>
        <taxon>Viridiplantae</taxon>
        <taxon>Streptophyta</taxon>
        <taxon>Embryophyta</taxon>
        <taxon>Tracheophyta</taxon>
        <taxon>Spermatophyta</taxon>
        <taxon>Magnoliopsida</taxon>
        <taxon>eudicotyledons</taxon>
        <taxon>Gunneridae</taxon>
        <taxon>Pentapetalae</taxon>
        <taxon>rosids</taxon>
        <taxon>fabids</taxon>
        <taxon>Rosales</taxon>
        <taxon>Rosaceae</taxon>
        <taxon>Amygdaloideae</taxon>
        <taxon>Amygdaleae</taxon>
        <taxon>Prunus</taxon>
    </lineage>
</organism>
<evidence type="ECO:0000313" key="13">
    <source>
        <dbReference type="Proteomes" id="UP000507245"/>
    </source>
</evidence>
<accession>A0A6J5WT11</accession>
<dbReference type="PROSITE" id="PS51746">
    <property type="entry name" value="PPM_2"/>
    <property type="match status" value="1"/>
</dbReference>
<feature type="region of interest" description="Disordered" evidence="10">
    <location>
        <begin position="1"/>
        <end position="21"/>
    </location>
</feature>
<evidence type="ECO:0000256" key="3">
    <source>
        <dbReference type="ARBA" id="ARBA00013081"/>
    </source>
</evidence>
<dbReference type="InterPro" id="IPR001932">
    <property type="entry name" value="PPM-type_phosphatase-like_dom"/>
</dbReference>
<dbReference type="PROSITE" id="PS01032">
    <property type="entry name" value="PPM_1"/>
    <property type="match status" value="1"/>
</dbReference>
<proteinExistence type="inferred from homology"/>
<dbReference type="PANTHER" id="PTHR13832:SF810">
    <property type="entry name" value="PROTEIN-SERINE_THREONINE PHOSPHATASE"/>
    <property type="match status" value="1"/>
</dbReference>
<feature type="compositionally biased region" description="Basic and acidic residues" evidence="10">
    <location>
        <begin position="9"/>
        <end position="21"/>
    </location>
</feature>
<evidence type="ECO:0000256" key="2">
    <source>
        <dbReference type="ARBA" id="ARBA00001946"/>
    </source>
</evidence>
<reference evidence="13" key="1">
    <citation type="journal article" date="2020" name="Genome Biol.">
        <title>Gamete binning: chromosome-level and haplotype-resolved genome assembly enabled by high-throughput single-cell sequencing of gamete genomes.</title>
        <authorList>
            <person name="Campoy J.A."/>
            <person name="Sun H."/>
            <person name="Goel M."/>
            <person name="Jiao W.-B."/>
            <person name="Folz-Donahue K."/>
            <person name="Wang N."/>
            <person name="Rubio M."/>
            <person name="Liu C."/>
            <person name="Kukat C."/>
            <person name="Ruiz D."/>
            <person name="Huettel B."/>
            <person name="Schneeberger K."/>
        </authorList>
    </citation>
    <scope>NUCLEOTIDE SEQUENCE [LARGE SCALE GENOMIC DNA]</scope>
    <source>
        <strain evidence="13">cv. Rojo Pasion</strain>
    </source>
</reference>
<keyword evidence="6" id="KW-0460">Magnesium</keyword>
<comment type="similarity">
    <text evidence="9">Belongs to the PP2C family.</text>
</comment>
<dbReference type="PANTHER" id="PTHR13832">
    <property type="entry name" value="PROTEIN PHOSPHATASE 2C"/>
    <property type="match status" value="1"/>
</dbReference>
<feature type="compositionally biased region" description="Basic and acidic residues" evidence="10">
    <location>
        <begin position="379"/>
        <end position="389"/>
    </location>
</feature>
<dbReference type="GO" id="GO:0046872">
    <property type="term" value="F:metal ion binding"/>
    <property type="evidence" value="ECO:0007669"/>
    <property type="project" value="UniProtKB-KW"/>
</dbReference>
<evidence type="ECO:0000259" key="11">
    <source>
        <dbReference type="PROSITE" id="PS51746"/>
    </source>
</evidence>
<dbReference type="InterPro" id="IPR036457">
    <property type="entry name" value="PPM-type-like_dom_sf"/>
</dbReference>
<dbReference type="Proteomes" id="UP000507245">
    <property type="component" value="Unassembled WGS sequence"/>
</dbReference>
<dbReference type="Gene3D" id="3.60.40.10">
    <property type="entry name" value="PPM-type phosphatase domain"/>
    <property type="match status" value="1"/>
</dbReference>
<name>A0A6J5WT11_PRUAR</name>
<keyword evidence="7 9" id="KW-0904">Protein phosphatase</keyword>
<feature type="region of interest" description="Disordered" evidence="10">
    <location>
        <begin position="365"/>
        <end position="389"/>
    </location>
</feature>
<evidence type="ECO:0000256" key="9">
    <source>
        <dbReference type="RuleBase" id="RU003465"/>
    </source>
</evidence>
<sequence length="389" mass="42608">MGIYLSAPKTDKVSEDGENDKLRYGSSSMQGWRSTMEDAHAAIPDFDGSTSFFAVYDGHGGKAVANFCAKYLHLQVLKDEAYLAGDLGTSLQKAFLRMDEMMRGQRGWRELAVLGDKIDKVSGLIEGFIFSPKSVEAKSGAFNDHTDQWSSEEGPHSDFDGPNSGSTACVAIIRNNQLVVANAGDSRCVISRKGQAYNLSKDHKPDIENEKERILKAGGFIQVGRVNGSLNLARAIGTKIFPYHVKGETEKEPPFLLYLNCLGCRIKQNKHLPVERQIVTANPDVTSVEICDDDEFLVIACDGIWDCMSSQQLVDYIREQLKHESKLSVICERVFERCLAPSSGGEGCDNMTMILVQLKKPVTSAASVGDKPLLSNPSSEKDKGSAKAK</sequence>
<comment type="cofactor">
    <cofactor evidence="1">
        <name>Mn(2+)</name>
        <dbReference type="ChEBI" id="CHEBI:29035"/>
    </cofactor>
</comment>
<evidence type="ECO:0000256" key="4">
    <source>
        <dbReference type="ARBA" id="ARBA00022723"/>
    </source>
</evidence>
<dbReference type="GO" id="GO:0004722">
    <property type="term" value="F:protein serine/threonine phosphatase activity"/>
    <property type="evidence" value="ECO:0007669"/>
    <property type="project" value="UniProtKB-EC"/>
</dbReference>
<evidence type="ECO:0000256" key="8">
    <source>
        <dbReference type="ARBA" id="ARBA00023211"/>
    </source>
</evidence>
<keyword evidence="5 9" id="KW-0378">Hydrolase</keyword>
<dbReference type="SUPFAM" id="SSF81606">
    <property type="entry name" value="PP2C-like"/>
    <property type="match status" value="1"/>
</dbReference>
<protein>
    <recommendedName>
        <fullName evidence="3">protein-serine/threonine phosphatase</fullName>
        <ecNumber evidence="3">3.1.3.16</ecNumber>
    </recommendedName>
</protein>
<feature type="domain" description="PPM-type phosphatase" evidence="11">
    <location>
        <begin position="23"/>
        <end position="358"/>
    </location>
</feature>
<dbReference type="EC" id="3.1.3.16" evidence="3"/>
<evidence type="ECO:0000313" key="12">
    <source>
        <dbReference type="EMBL" id="CAB4303511.1"/>
    </source>
</evidence>
<dbReference type="SMART" id="SM00332">
    <property type="entry name" value="PP2Cc"/>
    <property type="match status" value="1"/>
</dbReference>
<dbReference type="EMBL" id="CAEKKB010000003">
    <property type="protein sequence ID" value="CAB4303511.1"/>
    <property type="molecule type" value="Genomic_DNA"/>
</dbReference>
<dbReference type="AlphaFoldDB" id="A0A6J5WT11"/>
<keyword evidence="4" id="KW-0479">Metal-binding</keyword>
<evidence type="ECO:0000256" key="6">
    <source>
        <dbReference type="ARBA" id="ARBA00022842"/>
    </source>
</evidence>
<dbReference type="CDD" id="cd00143">
    <property type="entry name" value="PP2Cc"/>
    <property type="match status" value="1"/>
</dbReference>
<dbReference type="OrthoDB" id="10264738at2759"/>
<evidence type="ECO:0000256" key="7">
    <source>
        <dbReference type="ARBA" id="ARBA00022912"/>
    </source>
</evidence>
<evidence type="ECO:0000256" key="5">
    <source>
        <dbReference type="ARBA" id="ARBA00022801"/>
    </source>
</evidence>
<dbReference type="Pfam" id="PF00481">
    <property type="entry name" value="PP2C"/>
    <property type="match status" value="2"/>
</dbReference>
<gene>
    <name evidence="12" type="ORF">ORAREDHAP_LOCUS19790</name>
</gene>
<evidence type="ECO:0000256" key="1">
    <source>
        <dbReference type="ARBA" id="ARBA00001936"/>
    </source>
</evidence>
<keyword evidence="8" id="KW-0464">Manganese</keyword>